<reference evidence="1 2" key="1">
    <citation type="journal article" date="2019" name="Sci. Rep.">
        <title>Orb-weaving spider Araneus ventricosus genome elucidates the spidroin gene catalogue.</title>
        <authorList>
            <person name="Kono N."/>
            <person name="Nakamura H."/>
            <person name="Ohtoshi R."/>
            <person name="Moran D.A.P."/>
            <person name="Shinohara A."/>
            <person name="Yoshida Y."/>
            <person name="Fujiwara M."/>
            <person name="Mori M."/>
            <person name="Tomita M."/>
            <person name="Arakawa K."/>
        </authorList>
    </citation>
    <scope>NUCLEOTIDE SEQUENCE [LARGE SCALE GENOMIC DNA]</scope>
</reference>
<name>A0A4Y2HTM5_ARAVE</name>
<dbReference type="AlphaFoldDB" id="A0A4Y2HTM5"/>
<comment type="caution">
    <text evidence="1">The sequence shown here is derived from an EMBL/GenBank/DDBJ whole genome shotgun (WGS) entry which is preliminary data.</text>
</comment>
<proteinExistence type="predicted"/>
<keyword evidence="2" id="KW-1185">Reference proteome</keyword>
<dbReference type="EMBL" id="BGPR01002160">
    <property type="protein sequence ID" value="GBM68741.1"/>
    <property type="molecule type" value="Genomic_DNA"/>
</dbReference>
<dbReference type="Proteomes" id="UP000499080">
    <property type="component" value="Unassembled WGS sequence"/>
</dbReference>
<sequence length="196" mass="22041">MPRICGNSINNFCYICEELTFAAQKNIISAVAKKAYHLYFGCKIGDQDKYWAPHVCCRTCEITLFNWLHGKRKDICVPVIWRDPANHIDDCYFCMVPAASGVFTKKKKRTIEYPNIPSALRPVSHGEVLPIPEPPTDFSISSLDMSHNSSQASTSACGGSKDDDDFWCFDETSSPHKIISVELNDLVRDLDLSKSK</sequence>
<evidence type="ECO:0000313" key="2">
    <source>
        <dbReference type="Proteomes" id="UP000499080"/>
    </source>
</evidence>
<accession>A0A4Y2HTM5</accession>
<gene>
    <name evidence="1" type="ORF">AVEN_263565_1</name>
</gene>
<evidence type="ECO:0000313" key="1">
    <source>
        <dbReference type="EMBL" id="GBM68741.1"/>
    </source>
</evidence>
<protein>
    <submittedName>
        <fullName evidence="1">Uncharacterized protein</fullName>
    </submittedName>
</protein>
<organism evidence="1 2">
    <name type="scientific">Araneus ventricosus</name>
    <name type="common">Orbweaver spider</name>
    <name type="synonym">Epeira ventricosa</name>
    <dbReference type="NCBI Taxonomy" id="182803"/>
    <lineage>
        <taxon>Eukaryota</taxon>
        <taxon>Metazoa</taxon>
        <taxon>Ecdysozoa</taxon>
        <taxon>Arthropoda</taxon>
        <taxon>Chelicerata</taxon>
        <taxon>Arachnida</taxon>
        <taxon>Araneae</taxon>
        <taxon>Araneomorphae</taxon>
        <taxon>Entelegynae</taxon>
        <taxon>Araneoidea</taxon>
        <taxon>Araneidae</taxon>
        <taxon>Araneus</taxon>
    </lineage>
</organism>
<dbReference type="OrthoDB" id="8063408at2759"/>